<evidence type="ECO:0000313" key="1">
    <source>
        <dbReference type="EMBL" id="SMX47113.1"/>
    </source>
</evidence>
<dbReference type="Pfam" id="PF11736">
    <property type="entry name" value="DUF3299"/>
    <property type="match status" value="1"/>
</dbReference>
<accession>A0A238KWD1</accession>
<protein>
    <recommendedName>
        <fullName evidence="3">DUF3299 domain-containing protein</fullName>
    </recommendedName>
</protein>
<dbReference type="InterPro" id="IPR021727">
    <property type="entry name" value="DUF3299"/>
</dbReference>
<gene>
    <name evidence="1" type="ORF">RUA8715_02989</name>
</gene>
<dbReference type="RefSeq" id="WP_093965005.1">
    <property type="nucleotide sequence ID" value="NZ_JBHTJJ010000012.1"/>
</dbReference>
<evidence type="ECO:0008006" key="3">
    <source>
        <dbReference type="Google" id="ProtNLM"/>
    </source>
</evidence>
<dbReference type="EMBL" id="FXYG01000004">
    <property type="protein sequence ID" value="SMX47113.1"/>
    <property type="molecule type" value="Genomic_DNA"/>
</dbReference>
<dbReference type="Gene3D" id="2.40.50.870">
    <property type="entry name" value="Protein of unknown function (DUF3299)"/>
    <property type="match status" value="1"/>
</dbReference>
<proteinExistence type="predicted"/>
<dbReference type="AlphaFoldDB" id="A0A238KWD1"/>
<sequence>MRIRGRDRHDKLAFLNSVRTLLIAATLSLGAGAPSWAGLSVGWDDLPDPTVQTFADPYRDLSPEQFDDVLFVVRLRGRLQQDVGTDEDRQNWQELLHETEDALAAGGVDVDWLLGQREVVTERREKAGTLGNPLYDGQEVTLSGFAIPAPADADGRSVVYLVPERGMCSHMPPPPPNQMIRVMLDADWVPSYVHEPVRLTGRLTISPTDHQMVVVDGLMPMRATFQLEADKVETLKNRTDGLEWSQDATDILRAAGRRKTGGQAASE</sequence>
<dbReference type="OrthoDB" id="9812956at2"/>
<keyword evidence="2" id="KW-1185">Reference proteome</keyword>
<name>A0A238KWD1_9RHOB</name>
<reference evidence="2" key="1">
    <citation type="submission" date="2017-05" db="EMBL/GenBank/DDBJ databases">
        <authorList>
            <person name="Rodrigo-Torres L."/>
            <person name="Arahal R. D."/>
            <person name="Lucena T."/>
        </authorList>
    </citation>
    <scope>NUCLEOTIDE SEQUENCE [LARGE SCALE GENOMIC DNA]</scope>
    <source>
        <strain evidence="2">CECT 8715</strain>
    </source>
</reference>
<evidence type="ECO:0000313" key="2">
    <source>
        <dbReference type="Proteomes" id="UP000202485"/>
    </source>
</evidence>
<dbReference type="Proteomes" id="UP000202485">
    <property type="component" value="Unassembled WGS sequence"/>
</dbReference>
<organism evidence="1 2">
    <name type="scientific">Ruegeria arenilitoris</name>
    <dbReference type="NCBI Taxonomy" id="1173585"/>
    <lineage>
        <taxon>Bacteria</taxon>
        <taxon>Pseudomonadati</taxon>
        <taxon>Pseudomonadota</taxon>
        <taxon>Alphaproteobacteria</taxon>
        <taxon>Rhodobacterales</taxon>
        <taxon>Roseobacteraceae</taxon>
        <taxon>Ruegeria</taxon>
    </lineage>
</organism>